<dbReference type="Proteomes" id="UP000002051">
    <property type="component" value="Chromosome 6"/>
</dbReference>
<dbReference type="PaxDb" id="3880-AES75995"/>
<dbReference type="PANTHER" id="PTHR37187:SF18">
    <property type="match status" value="1"/>
</dbReference>
<feature type="compositionally biased region" description="Polar residues" evidence="1">
    <location>
        <begin position="168"/>
        <end position="181"/>
    </location>
</feature>
<dbReference type="OMA" id="THVAIQH"/>
<feature type="compositionally biased region" description="Polar residues" evidence="1">
    <location>
        <begin position="194"/>
        <end position="205"/>
    </location>
</feature>
<dbReference type="EnsemblPlants" id="AES75995">
    <property type="protein sequence ID" value="AES75995"/>
    <property type="gene ID" value="MTR_6g068870"/>
</dbReference>
<feature type="region of interest" description="Disordered" evidence="1">
    <location>
        <begin position="161"/>
        <end position="227"/>
    </location>
</feature>
<dbReference type="HOGENOM" id="CLU_840475_0_0_1"/>
<accession>G7KPC0</accession>
<proteinExistence type="predicted"/>
<evidence type="ECO:0000256" key="1">
    <source>
        <dbReference type="SAM" id="MobiDB-lite"/>
    </source>
</evidence>
<feature type="compositionally biased region" description="Basic and acidic residues" evidence="1">
    <location>
        <begin position="86"/>
        <end position="101"/>
    </location>
</feature>
<feature type="compositionally biased region" description="Polar residues" evidence="1">
    <location>
        <begin position="120"/>
        <end position="131"/>
    </location>
</feature>
<dbReference type="PANTHER" id="PTHR37187">
    <property type="entry name" value="EXPRESSED PROTEIN"/>
    <property type="match status" value="1"/>
</dbReference>
<reference evidence="3" key="3">
    <citation type="submission" date="2015-04" db="UniProtKB">
        <authorList>
            <consortium name="EnsemblPlants"/>
        </authorList>
    </citation>
    <scope>IDENTIFICATION</scope>
    <source>
        <strain evidence="3">cv. Jemalong A17</strain>
    </source>
</reference>
<gene>
    <name evidence="2" type="ordered locus">MTR_6g068870</name>
</gene>
<feature type="compositionally biased region" description="Basic residues" evidence="1">
    <location>
        <begin position="1"/>
        <end position="12"/>
    </location>
</feature>
<protein>
    <submittedName>
        <fullName evidence="2 3">Uncharacterized protein</fullName>
    </submittedName>
</protein>
<keyword evidence="4" id="KW-1185">Reference proteome</keyword>
<reference evidence="2 4" key="1">
    <citation type="journal article" date="2011" name="Nature">
        <title>The Medicago genome provides insight into the evolution of rhizobial symbioses.</title>
        <authorList>
            <person name="Young N.D."/>
            <person name="Debelle F."/>
            <person name="Oldroyd G.E."/>
            <person name="Geurts R."/>
            <person name="Cannon S.B."/>
            <person name="Udvardi M.K."/>
            <person name="Benedito V.A."/>
            <person name="Mayer K.F."/>
            <person name="Gouzy J."/>
            <person name="Schoof H."/>
            <person name="Van de Peer Y."/>
            <person name="Proost S."/>
            <person name="Cook D.R."/>
            <person name="Meyers B.C."/>
            <person name="Spannagl M."/>
            <person name="Cheung F."/>
            <person name="De Mita S."/>
            <person name="Krishnakumar V."/>
            <person name="Gundlach H."/>
            <person name="Zhou S."/>
            <person name="Mudge J."/>
            <person name="Bharti A.K."/>
            <person name="Murray J.D."/>
            <person name="Naoumkina M.A."/>
            <person name="Rosen B."/>
            <person name="Silverstein K.A."/>
            <person name="Tang H."/>
            <person name="Rombauts S."/>
            <person name="Zhao P.X."/>
            <person name="Zhou P."/>
            <person name="Barbe V."/>
            <person name="Bardou P."/>
            <person name="Bechner M."/>
            <person name="Bellec A."/>
            <person name="Berger A."/>
            <person name="Berges H."/>
            <person name="Bidwell S."/>
            <person name="Bisseling T."/>
            <person name="Choisne N."/>
            <person name="Couloux A."/>
            <person name="Denny R."/>
            <person name="Deshpande S."/>
            <person name="Dai X."/>
            <person name="Doyle J.J."/>
            <person name="Dudez A.M."/>
            <person name="Farmer A.D."/>
            <person name="Fouteau S."/>
            <person name="Franken C."/>
            <person name="Gibelin C."/>
            <person name="Gish J."/>
            <person name="Goldstein S."/>
            <person name="Gonzalez A.J."/>
            <person name="Green P.J."/>
            <person name="Hallab A."/>
            <person name="Hartog M."/>
            <person name="Hua A."/>
            <person name="Humphray S.J."/>
            <person name="Jeong D.H."/>
            <person name="Jing Y."/>
            <person name="Jocker A."/>
            <person name="Kenton S.M."/>
            <person name="Kim D.J."/>
            <person name="Klee K."/>
            <person name="Lai H."/>
            <person name="Lang C."/>
            <person name="Lin S."/>
            <person name="Macmil S.L."/>
            <person name="Magdelenat G."/>
            <person name="Matthews L."/>
            <person name="McCorrison J."/>
            <person name="Monaghan E.L."/>
            <person name="Mun J.H."/>
            <person name="Najar F.Z."/>
            <person name="Nicholson C."/>
            <person name="Noirot C."/>
            <person name="O'Bleness M."/>
            <person name="Paule C.R."/>
            <person name="Poulain J."/>
            <person name="Prion F."/>
            <person name="Qin B."/>
            <person name="Qu C."/>
            <person name="Retzel E.F."/>
            <person name="Riddle C."/>
            <person name="Sallet E."/>
            <person name="Samain S."/>
            <person name="Samson N."/>
            <person name="Sanders I."/>
            <person name="Saurat O."/>
            <person name="Scarpelli C."/>
            <person name="Schiex T."/>
            <person name="Segurens B."/>
            <person name="Severin A.J."/>
            <person name="Sherrier D.J."/>
            <person name="Shi R."/>
            <person name="Sims S."/>
            <person name="Singer S.R."/>
            <person name="Sinharoy S."/>
            <person name="Sterck L."/>
            <person name="Viollet A."/>
            <person name="Wang B.B."/>
            <person name="Wang K."/>
            <person name="Wang M."/>
            <person name="Wang X."/>
            <person name="Warfsmann J."/>
            <person name="Weissenbach J."/>
            <person name="White D.D."/>
            <person name="White J.D."/>
            <person name="Wiley G.B."/>
            <person name="Wincker P."/>
            <person name="Xing Y."/>
            <person name="Yang L."/>
            <person name="Yao Z."/>
            <person name="Ying F."/>
            <person name="Zhai J."/>
            <person name="Zhou L."/>
            <person name="Zuber A."/>
            <person name="Denarie J."/>
            <person name="Dixon R.A."/>
            <person name="May G.D."/>
            <person name="Schwartz D.C."/>
            <person name="Rogers J."/>
            <person name="Quetier F."/>
            <person name="Town C.D."/>
            <person name="Roe B.A."/>
        </authorList>
    </citation>
    <scope>NUCLEOTIDE SEQUENCE [LARGE SCALE GENOMIC DNA]</scope>
    <source>
        <strain evidence="2">A17</strain>
        <strain evidence="3 4">cv. Jemalong A17</strain>
    </source>
</reference>
<dbReference type="STRING" id="3880.G7KPC0"/>
<reference evidence="2 4" key="2">
    <citation type="journal article" date="2014" name="BMC Genomics">
        <title>An improved genome release (version Mt4.0) for the model legume Medicago truncatula.</title>
        <authorList>
            <person name="Tang H."/>
            <person name="Krishnakumar V."/>
            <person name="Bidwell S."/>
            <person name="Rosen B."/>
            <person name="Chan A."/>
            <person name="Zhou S."/>
            <person name="Gentzbittel L."/>
            <person name="Childs K.L."/>
            <person name="Yandell M."/>
            <person name="Gundlach H."/>
            <person name="Mayer K.F."/>
            <person name="Schwartz D.C."/>
            <person name="Town C.D."/>
        </authorList>
    </citation>
    <scope>GENOME REANNOTATION</scope>
    <source>
        <strain evidence="3 4">cv. Jemalong A17</strain>
    </source>
</reference>
<sequence>MPSGPKKRRAARNKKEKENININLSSTNNPIQGNDDLKSKNEKGSDGGEYNSHTSAARPIASEVMSAKESCLESGNPGVISNGESLAEKNSKDDEFVKSDDSSPSNMAAVKETGSKSAAEDSTNSVKTAASVSEVEKSNTRSVFLENSVAPLQEVIDLAGRMNEDSVYPSTNENAKTSSFEEPNPKESDIKVLTPSSASPLNKFTNGAVHTKNSETPKSSKNQPSVSLTPNLVKKTSWLSCCGMFEILSEIQAEDLNLNVKMEVRAS</sequence>
<evidence type="ECO:0000313" key="2">
    <source>
        <dbReference type="EMBL" id="AES75995.1"/>
    </source>
</evidence>
<feature type="region of interest" description="Disordered" evidence="1">
    <location>
        <begin position="1"/>
        <end position="146"/>
    </location>
</feature>
<name>G7KPC0_MEDTR</name>
<dbReference type="AlphaFoldDB" id="G7KPC0"/>
<evidence type="ECO:0000313" key="3">
    <source>
        <dbReference type="EnsemblPlants" id="AES75995"/>
    </source>
</evidence>
<organism evidence="2 4">
    <name type="scientific">Medicago truncatula</name>
    <name type="common">Barrel medic</name>
    <name type="synonym">Medicago tribuloides</name>
    <dbReference type="NCBI Taxonomy" id="3880"/>
    <lineage>
        <taxon>Eukaryota</taxon>
        <taxon>Viridiplantae</taxon>
        <taxon>Streptophyta</taxon>
        <taxon>Embryophyta</taxon>
        <taxon>Tracheophyta</taxon>
        <taxon>Spermatophyta</taxon>
        <taxon>Magnoliopsida</taxon>
        <taxon>eudicotyledons</taxon>
        <taxon>Gunneridae</taxon>
        <taxon>Pentapetalae</taxon>
        <taxon>rosids</taxon>
        <taxon>fabids</taxon>
        <taxon>Fabales</taxon>
        <taxon>Fabaceae</taxon>
        <taxon>Papilionoideae</taxon>
        <taxon>50 kb inversion clade</taxon>
        <taxon>NPAAA clade</taxon>
        <taxon>Hologalegina</taxon>
        <taxon>IRL clade</taxon>
        <taxon>Trifolieae</taxon>
        <taxon>Medicago</taxon>
    </lineage>
</organism>
<feature type="compositionally biased region" description="Basic and acidic residues" evidence="1">
    <location>
        <begin position="35"/>
        <end position="46"/>
    </location>
</feature>
<evidence type="ECO:0000313" key="4">
    <source>
        <dbReference type="Proteomes" id="UP000002051"/>
    </source>
</evidence>
<dbReference type="EMBL" id="CM001222">
    <property type="protein sequence ID" value="AES75995.1"/>
    <property type="molecule type" value="Genomic_DNA"/>
</dbReference>
<feature type="compositionally biased region" description="Polar residues" evidence="1">
    <location>
        <begin position="214"/>
        <end position="227"/>
    </location>
</feature>